<evidence type="ECO:0000256" key="6">
    <source>
        <dbReference type="ARBA" id="ARBA00022989"/>
    </source>
</evidence>
<dbReference type="AlphaFoldDB" id="A0A516H1V4"/>
<feature type="transmembrane region" description="Helical" evidence="8">
    <location>
        <begin position="134"/>
        <end position="156"/>
    </location>
</feature>
<dbReference type="Gene3D" id="1.20.1720.10">
    <property type="entry name" value="Multidrug resistance protein D"/>
    <property type="match status" value="1"/>
</dbReference>
<protein>
    <recommendedName>
        <fullName evidence="8">Bcr/CflA family efflux transporter</fullName>
    </recommendedName>
</protein>
<evidence type="ECO:0000313" key="11">
    <source>
        <dbReference type="Proteomes" id="UP000317496"/>
    </source>
</evidence>
<dbReference type="PANTHER" id="PTHR42718">
    <property type="entry name" value="MAJOR FACILITATOR SUPERFAMILY MULTIDRUG TRANSPORTER MFSC"/>
    <property type="match status" value="1"/>
</dbReference>
<sequence>MSKPPAPAGLLLLITILYSNGILAATMYLPSLPTIGEQLSAPADVLPITLTAYFLTFAGGQLLFGPLSDRYGRRPLLLGGLMIMVAGSTACALVDSLQGLLWSRAAQGLGAASAMVIGRAIINDAYDRTQAARATSVISAAMALAPIVSPLLGGLIEHYIGWRANFWISGGITLSVMLMLARRMPETYTPGLNSGPLLPGILRAYGFLLGSRIFLTFGLLNMAIFAGLHGFSAAAPSVLIGSMDLDPVSFGLLMAFGSAGFFIGAVVSSWLGARLGLRRMVDLGVVCMLGGALGLAVWVEVFGPSITAIVVLRMIWAIGMGLALPNSVVAAVGVNPATIGAGAALSGFLQTMGGIMGSAVNALFPAGDALSLGLAFACTALFGATVWWMNRDAAAPTLRAG</sequence>
<dbReference type="Pfam" id="PF07690">
    <property type="entry name" value="MFS_1"/>
    <property type="match status" value="1"/>
</dbReference>
<feature type="transmembrane region" description="Helical" evidence="8">
    <location>
        <begin position="162"/>
        <end position="181"/>
    </location>
</feature>
<name>A0A516H1V4_9PROT</name>
<dbReference type="PROSITE" id="PS50850">
    <property type="entry name" value="MFS"/>
    <property type="match status" value="1"/>
</dbReference>
<feature type="transmembrane region" description="Helical" evidence="8">
    <location>
        <begin position="101"/>
        <end position="122"/>
    </location>
</feature>
<comment type="caution">
    <text evidence="8">Lacks conserved residue(s) required for the propagation of feature annotation.</text>
</comment>
<dbReference type="InterPro" id="IPR020846">
    <property type="entry name" value="MFS_dom"/>
</dbReference>
<accession>A0A516H1V4</accession>
<feature type="transmembrane region" description="Helical" evidence="8">
    <location>
        <begin position="248"/>
        <end position="273"/>
    </location>
</feature>
<proteinExistence type="inferred from homology"/>
<feature type="domain" description="Major facilitator superfamily (MFS) profile" evidence="9">
    <location>
        <begin position="9"/>
        <end position="395"/>
    </location>
</feature>
<keyword evidence="4" id="KW-1003">Cell membrane</keyword>
<keyword evidence="8" id="KW-0997">Cell inner membrane</keyword>
<evidence type="ECO:0000313" key="10">
    <source>
        <dbReference type="EMBL" id="QDO97758.1"/>
    </source>
</evidence>
<evidence type="ECO:0000256" key="2">
    <source>
        <dbReference type="ARBA" id="ARBA00006236"/>
    </source>
</evidence>
<evidence type="ECO:0000256" key="7">
    <source>
        <dbReference type="ARBA" id="ARBA00023136"/>
    </source>
</evidence>
<dbReference type="SUPFAM" id="SSF103473">
    <property type="entry name" value="MFS general substrate transporter"/>
    <property type="match status" value="1"/>
</dbReference>
<evidence type="ECO:0000256" key="8">
    <source>
        <dbReference type="RuleBase" id="RU365088"/>
    </source>
</evidence>
<feature type="transmembrane region" description="Helical" evidence="8">
    <location>
        <begin position="202"/>
        <end position="228"/>
    </location>
</feature>
<reference evidence="10 11" key="1">
    <citation type="submission" date="2019-07" db="EMBL/GenBank/DDBJ databases">
        <title>Genome sequencing for Ferrovibrio sp. K5.</title>
        <authorList>
            <person name="Park S.-J."/>
        </authorList>
    </citation>
    <scope>NUCLEOTIDE SEQUENCE [LARGE SCALE GENOMIC DNA]</scope>
    <source>
        <strain evidence="10 11">K5</strain>
    </source>
</reference>
<keyword evidence="5 8" id="KW-0812">Transmembrane</keyword>
<dbReference type="InterPro" id="IPR011701">
    <property type="entry name" value="MFS"/>
</dbReference>
<dbReference type="GO" id="GO:1990961">
    <property type="term" value="P:xenobiotic detoxification by transmembrane export across the plasma membrane"/>
    <property type="evidence" value="ECO:0007669"/>
    <property type="project" value="InterPro"/>
</dbReference>
<feature type="transmembrane region" description="Helical" evidence="8">
    <location>
        <begin position="45"/>
        <end position="64"/>
    </location>
</feature>
<feature type="transmembrane region" description="Helical" evidence="8">
    <location>
        <begin position="76"/>
        <end position="95"/>
    </location>
</feature>
<dbReference type="GO" id="GO:0005886">
    <property type="term" value="C:plasma membrane"/>
    <property type="evidence" value="ECO:0007669"/>
    <property type="project" value="UniProtKB-SubCell"/>
</dbReference>
<evidence type="ECO:0000259" key="9">
    <source>
        <dbReference type="PROSITE" id="PS50850"/>
    </source>
</evidence>
<dbReference type="RefSeq" id="WP_144068739.1">
    <property type="nucleotide sequence ID" value="NZ_CP041636.1"/>
</dbReference>
<evidence type="ECO:0000256" key="3">
    <source>
        <dbReference type="ARBA" id="ARBA00022448"/>
    </source>
</evidence>
<organism evidence="10 11">
    <name type="scientific">Ferrovibrio terrae</name>
    <dbReference type="NCBI Taxonomy" id="2594003"/>
    <lineage>
        <taxon>Bacteria</taxon>
        <taxon>Pseudomonadati</taxon>
        <taxon>Pseudomonadota</taxon>
        <taxon>Alphaproteobacteria</taxon>
        <taxon>Rhodospirillales</taxon>
        <taxon>Rhodospirillaceae</taxon>
        <taxon>Ferrovibrio</taxon>
    </lineage>
</organism>
<keyword evidence="7 8" id="KW-0472">Membrane</keyword>
<comment type="subcellular location">
    <subcellularLocation>
        <location evidence="8">Cell inner membrane</location>
        <topology evidence="8">Multi-pass membrane protein</topology>
    </subcellularLocation>
    <subcellularLocation>
        <location evidence="1">Cell membrane</location>
        <topology evidence="1">Multi-pass membrane protein</topology>
    </subcellularLocation>
</comment>
<dbReference type="KEGG" id="fer:FNB15_10975"/>
<comment type="similarity">
    <text evidence="2 8">Belongs to the major facilitator superfamily. Bcr/CmlA family.</text>
</comment>
<evidence type="ECO:0000256" key="1">
    <source>
        <dbReference type="ARBA" id="ARBA00004651"/>
    </source>
</evidence>
<keyword evidence="11" id="KW-1185">Reference proteome</keyword>
<dbReference type="NCBIfam" id="TIGR00710">
    <property type="entry name" value="efflux_Bcr_CflA"/>
    <property type="match status" value="1"/>
</dbReference>
<gene>
    <name evidence="10" type="ORF">FNB15_10975</name>
</gene>
<dbReference type="InterPro" id="IPR004812">
    <property type="entry name" value="Efflux_drug-R_Bcr/CmlA"/>
</dbReference>
<feature type="transmembrane region" description="Helical" evidence="8">
    <location>
        <begin position="280"/>
        <end position="299"/>
    </location>
</feature>
<evidence type="ECO:0000256" key="5">
    <source>
        <dbReference type="ARBA" id="ARBA00022692"/>
    </source>
</evidence>
<feature type="transmembrane region" description="Helical" evidence="8">
    <location>
        <begin position="329"/>
        <end position="349"/>
    </location>
</feature>
<dbReference type="InterPro" id="IPR036259">
    <property type="entry name" value="MFS_trans_sf"/>
</dbReference>
<dbReference type="CDD" id="cd17320">
    <property type="entry name" value="MFS_MdfA_MDR_like"/>
    <property type="match status" value="1"/>
</dbReference>
<dbReference type="Proteomes" id="UP000317496">
    <property type="component" value="Chromosome"/>
</dbReference>
<dbReference type="PANTHER" id="PTHR42718:SF46">
    <property type="entry name" value="BLR6921 PROTEIN"/>
    <property type="match status" value="1"/>
</dbReference>
<dbReference type="EMBL" id="CP041636">
    <property type="protein sequence ID" value="QDO97758.1"/>
    <property type="molecule type" value="Genomic_DNA"/>
</dbReference>
<keyword evidence="3 8" id="KW-0813">Transport</keyword>
<dbReference type="OrthoDB" id="9800416at2"/>
<evidence type="ECO:0000256" key="4">
    <source>
        <dbReference type="ARBA" id="ARBA00022475"/>
    </source>
</evidence>
<keyword evidence="6 8" id="KW-1133">Transmembrane helix</keyword>
<feature type="transmembrane region" description="Helical" evidence="8">
    <location>
        <begin position="369"/>
        <end position="389"/>
    </location>
</feature>
<dbReference type="GO" id="GO:0042910">
    <property type="term" value="F:xenobiotic transmembrane transporter activity"/>
    <property type="evidence" value="ECO:0007669"/>
    <property type="project" value="InterPro"/>
</dbReference>